<dbReference type="AlphaFoldDB" id="A0A2I0KR56"/>
<reference evidence="1 2" key="1">
    <citation type="submission" date="2017-11" db="EMBL/GenBank/DDBJ databases">
        <title>De-novo sequencing of pomegranate (Punica granatum L.) genome.</title>
        <authorList>
            <person name="Akparov Z."/>
            <person name="Amiraslanov A."/>
            <person name="Hajiyeva S."/>
            <person name="Abbasov M."/>
            <person name="Kaur K."/>
            <person name="Hamwieh A."/>
            <person name="Solovyev V."/>
            <person name="Salamov A."/>
            <person name="Braich B."/>
            <person name="Kosarev P."/>
            <person name="Mahmoud A."/>
            <person name="Hajiyev E."/>
            <person name="Babayeva S."/>
            <person name="Izzatullayeva V."/>
            <person name="Mammadov A."/>
            <person name="Mammadov A."/>
            <person name="Sharifova S."/>
            <person name="Ojaghi J."/>
            <person name="Eynullazada K."/>
            <person name="Bayramov B."/>
            <person name="Abdulazimova A."/>
            <person name="Shahmuradov I."/>
        </authorList>
    </citation>
    <scope>NUCLEOTIDE SEQUENCE [LARGE SCALE GENOMIC DNA]</scope>
    <source>
        <strain evidence="2">cv. AG2017</strain>
        <tissue evidence="1">Leaf</tissue>
    </source>
</reference>
<proteinExistence type="predicted"/>
<dbReference type="Proteomes" id="UP000233551">
    <property type="component" value="Unassembled WGS sequence"/>
</dbReference>
<protein>
    <submittedName>
        <fullName evidence="1">Uncharacterized protein</fullName>
    </submittedName>
</protein>
<name>A0A2I0KR56_PUNGR</name>
<comment type="caution">
    <text evidence="1">The sequence shown here is derived from an EMBL/GenBank/DDBJ whole genome shotgun (WGS) entry which is preliminary data.</text>
</comment>
<accession>A0A2I0KR56</accession>
<evidence type="ECO:0000313" key="1">
    <source>
        <dbReference type="EMBL" id="PKI70306.1"/>
    </source>
</evidence>
<keyword evidence="2" id="KW-1185">Reference proteome</keyword>
<evidence type="ECO:0000313" key="2">
    <source>
        <dbReference type="Proteomes" id="UP000233551"/>
    </source>
</evidence>
<organism evidence="1 2">
    <name type="scientific">Punica granatum</name>
    <name type="common">Pomegranate</name>
    <dbReference type="NCBI Taxonomy" id="22663"/>
    <lineage>
        <taxon>Eukaryota</taxon>
        <taxon>Viridiplantae</taxon>
        <taxon>Streptophyta</taxon>
        <taxon>Embryophyta</taxon>
        <taxon>Tracheophyta</taxon>
        <taxon>Spermatophyta</taxon>
        <taxon>Magnoliopsida</taxon>
        <taxon>eudicotyledons</taxon>
        <taxon>Gunneridae</taxon>
        <taxon>Pentapetalae</taxon>
        <taxon>rosids</taxon>
        <taxon>malvids</taxon>
        <taxon>Myrtales</taxon>
        <taxon>Lythraceae</taxon>
        <taxon>Punica</taxon>
    </lineage>
</organism>
<sequence>MRLDGWKDGWERCKRYFQLNGGGSFGLLLEECHGSWLGLAWLGLASLGVPLETGVISVCRKRAPKVCREAFVTTETSLGRPFPFVFYYYLPICCGSNPNPQVTPITGSNALNYRSWGPTPPRTLNVRNPSAEWGLAPSHYLALSMVYAEDNLDRVWESQLVITREFNRSNGYRENRSILSSTVGPVGPDPQLLEPALP</sequence>
<dbReference type="EMBL" id="PGOL01000462">
    <property type="protein sequence ID" value="PKI70306.1"/>
    <property type="molecule type" value="Genomic_DNA"/>
</dbReference>
<gene>
    <name evidence="1" type="ORF">CRG98_009298</name>
</gene>